<sequence length="241" mass="27629">MDSVNSIPMTQLVKEYQQNVWHKVSVPRAFSSCRKDGALMGEPGVAKVIFVYELCKTPDLLHEFLRKAGLLKKDLTCAKCNSPMKLRSKDTNDGAVWTCRSRINKKECGLQKSVRFGSWFSCSKLTMGEIFFLTYLIVKGYGTDKIIDEYSFSSCTMADWRQFINEIIVDYVEETSETIGGVGKIVEIDESKFGKRKYSRGHRVEGEFLFRASCEEKGIDTFNTFLELVRKIDWTNFTYAD</sequence>
<dbReference type="InterPro" id="IPR025827">
    <property type="entry name" value="Zn_ribbon_recom_dom"/>
</dbReference>
<protein>
    <submittedName>
        <fullName evidence="2">DDE_Tnp_IS1595 domain-containing protein</fullName>
    </submittedName>
</protein>
<organism evidence="2 3">
    <name type="scientific">Nephila pilipes</name>
    <name type="common">Giant wood spider</name>
    <name type="synonym">Nephila maculata</name>
    <dbReference type="NCBI Taxonomy" id="299642"/>
    <lineage>
        <taxon>Eukaryota</taxon>
        <taxon>Metazoa</taxon>
        <taxon>Ecdysozoa</taxon>
        <taxon>Arthropoda</taxon>
        <taxon>Chelicerata</taxon>
        <taxon>Arachnida</taxon>
        <taxon>Araneae</taxon>
        <taxon>Araneomorphae</taxon>
        <taxon>Entelegynae</taxon>
        <taxon>Araneoidea</taxon>
        <taxon>Nephilidae</taxon>
        <taxon>Nephila</taxon>
    </lineage>
</organism>
<evidence type="ECO:0000313" key="3">
    <source>
        <dbReference type="Proteomes" id="UP000887013"/>
    </source>
</evidence>
<dbReference type="AlphaFoldDB" id="A0A8X6PRD7"/>
<comment type="caution">
    <text evidence="2">The sequence shown here is derived from an EMBL/GenBank/DDBJ whole genome shotgun (WGS) entry which is preliminary data.</text>
</comment>
<feature type="domain" description="Recombinase zinc beta ribbon" evidence="1">
    <location>
        <begin position="75"/>
        <end position="113"/>
    </location>
</feature>
<dbReference type="OrthoDB" id="424490at2759"/>
<dbReference type="Proteomes" id="UP000887013">
    <property type="component" value="Unassembled WGS sequence"/>
</dbReference>
<evidence type="ECO:0000259" key="1">
    <source>
        <dbReference type="Pfam" id="PF13408"/>
    </source>
</evidence>
<reference evidence="2" key="1">
    <citation type="submission" date="2020-08" db="EMBL/GenBank/DDBJ databases">
        <title>Multicomponent nature underlies the extraordinary mechanical properties of spider dragline silk.</title>
        <authorList>
            <person name="Kono N."/>
            <person name="Nakamura H."/>
            <person name="Mori M."/>
            <person name="Yoshida Y."/>
            <person name="Ohtoshi R."/>
            <person name="Malay A.D."/>
            <person name="Moran D.A.P."/>
            <person name="Tomita M."/>
            <person name="Numata K."/>
            <person name="Arakawa K."/>
        </authorList>
    </citation>
    <scope>NUCLEOTIDE SEQUENCE</scope>
</reference>
<evidence type="ECO:0000313" key="2">
    <source>
        <dbReference type="EMBL" id="GFT77307.1"/>
    </source>
</evidence>
<keyword evidence="3" id="KW-1185">Reference proteome</keyword>
<proteinExistence type="predicted"/>
<gene>
    <name evidence="2" type="primary">AVEN_236481_1</name>
    <name evidence="2" type="ORF">NPIL_209031</name>
</gene>
<accession>A0A8X6PRD7</accession>
<dbReference type="EMBL" id="BMAW01022330">
    <property type="protein sequence ID" value="GFT77307.1"/>
    <property type="molecule type" value="Genomic_DNA"/>
</dbReference>
<dbReference type="Pfam" id="PF13408">
    <property type="entry name" value="Zn_ribbon_recom"/>
    <property type="match status" value="1"/>
</dbReference>
<name>A0A8X6PRD7_NEPPI</name>